<keyword evidence="2" id="KW-1133">Transmembrane helix</keyword>
<dbReference type="RefSeq" id="WP_171198236.1">
    <property type="nucleotide sequence ID" value="NZ_JABEND010000001.1"/>
</dbReference>
<keyword evidence="2" id="KW-0812">Transmembrane</keyword>
<gene>
    <name evidence="3" type="ORF">HKD39_02615</name>
</gene>
<dbReference type="AlphaFoldDB" id="A0A849A825"/>
<evidence type="ECO:0000313" key="3">
    <source>
        <dbReference type="EMBL" id="NNG34630.1"/>
    </source>
</evidence>
<evidence type="ECO:0000313" key="4">
    <source>
        <dbReference type="Proteomes" id="UP000562984"/>
    </source>
</evidence>
<feature type="compositionally biased region" description="Low complexity" evidence="1">
    <location>
        <begin position="1"/>
        <end position="23"/>
    </location>
</feature>
<reference evidence="3 4" key="1">
    <citation type="submission" date="2020-05" db="EMBL/GenBank/DDBJ databases">
        <title>Nakamurella sp. DB0629 isolated from air conditioner.</title>
        <authorList>
            <person name="Kim D.H."/>
            <person name="Kim D.-U."/>
        </authorList>
    </citation>
    <scope>NUCLEOTIDE SEQUENCE [LARGE SCALE GENOMIC DNA]</scope>
    <source>
        <strain evidence="3 4">DB0629</strain>
    </source>
</reference>
<name>A0A849A825_9ACTN</name>
<feature type="transmembrane region" description="Helical" evidence="2">
    <location>
        <begin position="53"/>
        <end position="74"/>
    </location>
</feature>
<feature type="transmembrane region" description="Helical" evidence="2">
    <location>
        <begin position="97"/>
        <end position="120"/>
    </location>
</feature>
<dbReference type="EMBL" id="JABEND010000001">
    <property type="protein sequence ID" value="NNG34630.1"/>
    <property type="molecule type" value="Genomic_DNA"/>
</dbReference>
<sequence>MTFPDPGAETTARTAPTPATAPAAIPPPASGAGAAAAQQRHPLVATPAQRRSWFAITAVGLLAGIAQMGLWLLIAPRQQWVQYARDGSALVLPTEDVYRFTSIAIFSMLSIIIGVVLAVAAWQLRTARGTTMLLAGAAGLAAGSALALWLGPVLAGGDYPWELLAEQGRPAVDRLVTFPPTISWITVIISPLSYVLLYTFMATWHSDPELASRDVNGPEANAPAGPDQR</sequence>
<organism evidence="3 4">
    <name type="scientific">Nakamurella aerolata</name>
    <dbReference type="NCBI Taxonomy" id="1656892"/>
    <lineage>
        <taxon>Bacteria</taxon>
        <taxon>Bacillati</taxon>
        <taxon>Actinomycetota</taxon>
        <taxon>Actinomycetes</taxon>
        <taxon>Nakamurellales</taxon>
        <taxon>Nakamurellaceae</taxon>
        <taxon>Nakamurella</taxon>
    </lineage>
</organism>
<dbReference type="Pfam" id="PF10821">
    <property type="entry name" value="DUF2567"/>
    <property type="match status" value="1"/>
</dbReference>
<evidence type="ECO:0000256" key="2">
    <source>
        <dbReference type="SAM" id="Phobius"/>
    </source>
</evidence>
<feature type="transmembrane region" description="Helical" evidence="2">
    <location>
        <begin position="132"/>
        <end position="151"/>
    </location>
</feature>
<feature type="region of interest" description="Disordered" evidence="1">
    <location>
        <begin position="1"/>
        <end position="37"/>
    </location>
</feature>
<protein>
    <submittedName>
        <fullName evidence="3">DUF2567 domain-containing protein</fullName>
    </submittedName>
</protein>
<keyword evidence="4" id="KW-1185">Reference proteome</keyword>
<evidence type="ECO:0000256" key="1">
    <source>
        <dbReference type="SAM" id="MobiDB-lite"/>
    </source>
</evidence>
<dbReference type="InterPro" id="IPR021213">
    <property type="entry name" value="DUF2567"/>
</dbReference>
<comment type="caution">
    <text evidence="3">The sequence shown here is derived from an EMBL/GenBank/DDBJ whole genome shotgun (WGS) entry which is preliminary data.</text>
</comment>
<proteinExistence type="predicted"/>
<keyword evidence="2" id="KW-0472">Membrane</keyword>
<accession>A0A849A825</accession>
<dbReference type="Proteomes" id="UP000562984">
    <property type="component" value="Unassembled WGS sequence"/>
</dbReference>
<feature type="transmembrane region" description="Helical" evidence="2">
    <location>
        <begin position="182"/>
        <end position="204"/>
    </location>
</feature>